<dbReference type="InterPro" id="IPR044043">
    <property type="entry name" value="VanA_C_cat"/>
</dbReference>
<dbReference type="Pfam" id="PF00355">
    <property type="entry name" value="Rieske"/>
    <property type="match status" value="1"/>
</dbReference>
<evidence type="ECO:0000256" key="1">
    <source>
        <dbReference type="ARBA" id="ARBA00022714"/>
    </source>
</evidence>
<keyword evidence="2" id="KW-0479">Metal-binding</keyword>
<evidence type="ECO:0000256" key="3">
    <source>
        <dbReference type="ARBA" id="ARBA00023002"/>
    </source>
</evidence>
<gene>
    <name evidence="7" type="ORF">HLH36_13915</name>
</gene>
<dbReference type="RefSeq" id="WP_182986954.1">
    <property type="nucleotide sequence ID" value="NZ_JABEQD010000010.1"/>
</dbReference>
<dbReference type="AlphaFoldDB" id="A0A7W4IUS8"/>
<evidence type="ECO:0000256" key="4">
    <source>
        <dbReference type="ARBA" id="ARBA00023004"/>
    </source>
</evidence>
<dbReference type="InterPro" id="IPR050584">
    <property type="entry name" value="Cholesterol_7-desaturase"/>
</dbReference>
<keyword evidence="3" id="KW-0560">Oxidoreductase</keyword>
<dbReference type="PANTHER" id="PTHR21266:SF60">
    <property type="entry name" value="3-KETOSTEROID-9-ALPHA-MONOOXYGENASE, OXYGENASE COMPONENT"/>
    <property type="match status" value="1"/>
</dbReference>
<dbReference type="PANTHER" id="PTHR21266">
    <property type="entry name" value="IRON-SULFUR DOMAIN CONTAINING PROTEIN"/>
    <property type="match status" value="1"/>
</dbReference>
<dbReference type="Gene3D" id="3.90.380.10">
    <property type="entry name" value="Naphthalene 1,2-dioxygenase Alpha Subunit, Chain A, domain 1"/>
    <property type="match status" value="1"/>
</dbReference>
<dbReference type="SUPFAM" id="SSF50022">
    <property type="entry name" value="ISP domain"/>
    <property type="match status" value="1"/>
</dbReference>
<comment type="caution">
    <text evidence="7">The sequence shown here is derived from an EMBL/GenBank/DDBJ whole genome shotgun (WGS) entry which is preliminary data.</text>
</comment>
<dbReference type="GO" id="GO:0046872">
    <property type="term" value="F:metal ion binding"/>
    <property type="evidence" value="ECO:0007669"/>
    <property type="project" value="UniProtKB-KW"/>
</dbReference>
<dbReference type="Pfam" id="PF19112">
    <property type="entry name" value="VanA_C"/>
    <property type="match status" value="1"/>
</dbReference>
<sequence>MLTTRQKVLRRFWYATVPLADLSDGPKPFRLMGEDIVLFLDAEGAPRALQDRCCHRTAKLSKGWCDKGELVCGYHGWRYDGTGAVVAIPQQAPGAALPDFRARAYGCQARYGYAWVALDEPLVELFDIPEDRDPGFRRIFQFYDQWNTAPLRLMENSFDNAHFAFVHRGTFGDMAQPRPRVYRIEETDYGFQATTVVDVVNPPHAVAITGDPNPTTTRTMHNHWYLPFARRMDMLYPSGIRHIIINCATPVEDGKIQLVQLLYRNDTEAACSAEKLIAWDRAIIEEDREILEATDCDAILDVSRRVEMHMASDRPGLIMRRRLLALLRAHGEQEISRQDEGHQDLPGI</sequence>
<dbReference type="Proteomes" id="UP000559860">
    <property type="component" value="Unassembled WGS sequence"/>
</dbReference>
<accession>A0A7W4IUS8</accession>
<dbReference type="CDD" id="cd03469">
    <property type="entry name" value="Rieske_RO_Alpha_N"/>
    <property type="match status" value="1"/>
</dbReference>
<reference evidence="7 8" key="1">
    <citation type="submission" date="2020-04" db="EMBL/GenBank/DDBJ databases">
        <title>Description of novel Gluconacetobacter.</title>
        <authorList>
            <person name="Sombolestani A."/>
        </authorList>
    </citation>
    <scope>NUCLEOTIDE SEQUENCE [LARGE SCALE GENOMIC DNA]</scope>
    <source>
        <strain evidence="7 8">LMG 27801</strain>
    </source>
</reference>
<evidence type="ECO:0000313" key="7">
    <source>
        <dbReference type="EMBL" id="MBB2169434.1"/>
    </source>
</evidence>
<name>A0A7W4IUS8_9PROT</name>
<evidence type="ECO:0000313" key="8">
    <source>
        <dbReference type="Proteomes" id="UP000559860"/>
    </source>
</evidence>
<dbReference type="SUPFAM" id="SSF55961">
    <property type="entry name" value="Bet v1-like"/>
    <property type="match status" value="1"/>
</dbReference>
<evidence type="ECO:0000256" key="5">
    <source>
        <dbReference type="ARBA" id="ARBA00023014"/>
    </source>
</evidence>
<dbReference type="Gene3D" id="2.102.10.10">
    <property type="entry name" value="Rieske [2Fe-2S] iron-sulphur domain"/>
    <property type="match status" value="1"/>
</dbReference>
<organism evidence="7 8">
    <name type="scientific">Gluconacetobacter aggeris</name>
    <dbReference type="NCBI Taxonomy" id="1286186"/>
    <lineage>
        <taxon>Bacteria</taxon>
        <taxon>Pseudomonadati</taxon>
        <taxon>Pseudomonadota</taxon>
        <taxon>Alphaproteobacteria</taxon>
        <taxon>Acetobacterales</taxon>
        <taxon>Acetobacteraceae</taxon>
        <taxon>Gluconacetobacter</taxon>
    </lineage>
</organism>
<dbReference type="GO" id="GO:0016491">
    <property type="term" value="F:oxidoreductase activity"/>
    <property type="evidence" value="ECO:0007669"/>
    <property type="project" value="UniProtKB-KW"/>
</dbReference>
<keyword evidence="8" id="KW-1185">Reference proteome</keyword>
<feature type="domain" description="Rieske" evidence="6">
    <location>
        <begin position="14"/>
        <end position="116"/>
    </location>
</feature>
<protein>
    <submittedName>
        <fullName evidence="7">Rieske 2Fe-2S domain-containing protein</fullName>
    </submittedName>
</protein>
<dbReference type="InterPro" id="IPR036922">
    <property type="entry name" value="Rieske_2Fe-2S_sf"/>
</dbReference>
<proteinExistence type="predicted"/>
<dbReference type="GO" id="GO:0051537">
    <property type="term" value="F:2 iron, 2 sulfur cluster binding"/>
    <property type="evidence" value="ECO:0007669"/>
    <property type="project" value="UniProtKB-KW"/>
</dbReference>
<dbReference type="EMBL" id="JABEQD010000010">
    <property type="protein sequence ID" value="MBB2169434.1"/>
    <property type="molecule type" value="Genomic_DNA"/>
</dbReference>
<keyword evidence="5" id="KW-0411">Iron-sulfur</keyword>
<dbReference type="PROSITE" id="PS51296">
    <property type="entry name" value="RIESKE"/>
    <property type="match status" value="1"/>
</dbReference>
<evidence type="ECO:0000256" key="2">
    <source>
        <dbReference type="ARBA" id="ARBA00022723"/>
    </source>
</evidence>
<keyword evidence="4" id="KW-0408">Iron</keyword>
<dbReference type="InterPro" id="IPR017941">
    <property type="entry name" value="Rieske_2Fe-2S"/>
</dbReference>
<keyword evidence="1" id="KW-0001">2Fe-2S</keyword>
<evidence type="ECO:0000259" key="6">
    <source>
        <dbReference type="PROSITE" id="PS51296"/>
    </source>
</evidence>